<gene>
    <name evidence="3" type="ORF">Q4F26_05710</name>
</gene>
<name>A0AA43UD96_9LACT</name>
<dbReference type="Pfam" id="PF00149">
    <property type="entry name" value="Metallophos"/>
    <property type="match status" value="1"/>
</dbReference>
<keyword evidence="4" id="KW-1185">Reference proteome</keyword>
<dbReference type="InterPro" id="IPR029052">
    <property type="entry name" value="Metallo-depent_PP-like"/>
</dbReference>
<proteinExistence type="predicted"/>
<dbReference type="Proteomes" id="UP001171751">
    <property type="component" value="Unassembled WGS sequence"/>
</dbReference>
<sequence>MDPVKILHCADLHIENESKRNSQLVQNHYSDLLKGLRQIIKLANEEAVDILLIAGDLFDATAVDPVTLNSVKESLSGCHASIFISPGNHDYVSIESPYSDEDWPANTFVFKKEWESFELPRLNTVVWGAAFRSTHVEESLFTGMEGLDPGKINLCCMHGDLVSNTAESSYHPITPDQISRLGVDYLALGHIHKRTEVQKSASTTYAYSGNPVGRGFDELGPRGVYLGSVGKERVDLDFYPIAERQYLWEEIDVSGLFTEREILSTIRKTLEERHGGEWQAHYYRLVFIGEKSENQLVSWTSIKDQLSDEVAYIEIRDRTFLSIDQESAAEENTLRGAFIRNAQADLNNEQDEAEKEKIQRALKYGLEALSGGLRLDEN</sequence>
<dbReference type="PANTHER" id="PTHR30337:SF7">
    <property type="entry name" value="PHOSPHOESTERASE"/>
    <property type="match status" value="1"/>
</dbReference>
<dbReference type="InterPro" id="IPR004843">
    <property type="entry name" value="Calcineurin-like_PHP"/>
</dbReference>
<dbReference type="AlphaFoldDB" id="A0AA43UD96"/>
<keyword evidence="3" id="KW-0269">Exonuclease</keyword>
<evidence type="ECO:0000256" key="1">
    <source>
        <dbReference type="ARBA" id="ARBA00022801"/>
    </source>
</evidence>
<dbReference type="CDD" id="cd00840">
    <property type="entry name" value="MPP_Mre11_N"/>
    <property type="match status" value="1"/>
</dbReference>
<protein>
    <submittedName>
        <fullName evidence="3">DNA repair exonuclease</fullName>
        <ecNumber evidence="3">3.1.-.-</ecNumber>
    </submittedName>
</protein>
<organism evidence="3 4">
    <name type="scientific">Atopococcus tabaci</name>
    <dbReference type="NCBI Taxonomy" id="269774"/>
    <lineage>
        <taxon>Bacteria</taxon>
        <taxon>Bacillati</taxon>
        <taxon>Bacillota</taxon>
        <taxon>Bacilli</taxon>
        <taxon>Lactobacillales</taxon>
        <taxon>Carnobacteriaceae</taxon>
        <taxon>Atopococcus</taxon>
    </lineage>
</organism>
<dbReference type="EMBL" id="JAUNQW010000027">
    <property type="protein sequence ID" value="MDO5457827.1"/>
    <property type="molecule type" value="Genomic_DNA"/>
</dbReference>
<keyword evidence="3" id="KW-0540">Nuclease</keyword>
<dbReference type="EC" id="3.1.-.-" evidence="3"/>
<dbReference type="InterPro" id="IPR041796">
    <property type="entry name" value="Mre11_N"/>
</dbReference>
<dbReference type="GO" id="GO:0004527">
    <property type="term" value="F:exonuclease activity"/>
    <property type="evidence" value="ECO:0007669"/>
    <property type="project" value="UniProtKB-KW"/>
</dbReference>
<evidence type="ECO:0000313" key="3">
    <source>
        <dbReference type="EMBL" id="MDO5457827.1"/>
    </source>
</evidence>
<evidence type="ECO:0000259" key="2">
    <source>
        <dbReference type="Pfam" id="PF00149"/>
    </source>
</evidence>
<dbReference type="InterPro" id="IPR050535">
    <property type="entry name" value="DNA_Repair-Maintenance_Comp"/>
</dbReference>
<feature type="domain" description="Calcineurin-like phosphoesterase" evidence="2">
    <location>
        <begin position="5"/>
        <end position="193"/>
    </location>
</feature>
<dbReference type="PANTHER" id="PTHR30337">
    <property type="entry name" value="COMPONENT OF ATP-DEPENDENT DSDNA EXONUCLEASE"/>
    <property type="match status" value="1"/>
</dbReference>
<evidence type="ECO:0000313" key="4">
    <source>
        <dbReference type="Proteomes" id="UP001171751"/>
    </source>
</evidence>
<keyword evidence="1 3" id="KW-0378">Hydrolase</keyword>
<reference evidence="3" key="1">
    <citation type="submission" date="2023-07" db="EMBL/GenBank/DDBJ databases">
        <title>Between Cages and Wild: Unraveling the Impact of Captivity on Animal Microbiomes and Antimicrobial Resistance.</title>
        <authorList>
            <person name="Schmartz G.P."/>
            <person name="Rehner J."/>
            <person name="Schuff M.J."/>
            <person name="Becker S.L."/>
            <person name="Kravczyk M."/>
            <person name="Gurevich A."/>
            <person name="Francke R."/>
            <person name="Mueller R."/>
            <person name="Keller V."/>
            <person name="Keller A."/>
        </authorList>
    </citation>
    <scope>NUCLEOTIDE SEQUENCE</scope>
    <source>
        <strain evidence="3">S39M_St_73</strain>
    </source>
</reference>
<accession>A0AA43UD96</accession>
<dbReference type="Gene3D" id="3.60.21.10">
    <property type="match status" value="1"/>
</dbReference>
<dbReference type="SUPFAM" id="SSF56300">
    <property type="entry name" value="Metallo-dependent phosphatases"/>
    <property type="match status" value="1"/>
</dbReference>
<comment type="caution">
    <text evidence="3">The sequence shown here is derived from an EMBL/GenBank/DDBJ whole genome shotgun (WGS) entry which is preliminary data.</text>
</comment>